<proteinExistence type="predicted"/>
<evidence type="ECO:0000313" key="2">
    <source>
        <dbReference type="Proteomes" id="UP000282613"/>
    </source>
</evidence>
<protein>
    <submittedName>
        <fullName evidence="1">Uncharacterized protein</fullName>
    </submittedName>
</protein>
<evidence type="ECO:0000313" key="1">
    <source>
        <dbReference type="EMBL" id="VDK23968.1"/>
    </source>
</evidence>
<dbReference type="AlphaFoldDB" id="A0A3P6PYI3"/>
<keyword evidence="2" id="KW-1185">Reference proteome</keyword>
<dbReference type="OrthoDB" id="201595at2759"/>
<dbReference type="EMBL" id="UYRS01000749">
    <property type="protein sequence ID" value="VDK23968.1"/>
    <property type="molecule type" value="Genomic_DNA"/>
</dbReference>
<gene>
    <name evidence="1" type="ORF">TASK_LOCUS1937</name>
</gene>
<organism evidence="1 2">
    <name type="scientific">Taenia asiatica</name>
    <name type="common">Asian tapeworm</name>
    <dbReference type="NCBI Taxonomy" id="60517"/>
    <lineage>
        <taxon>Eukaryota</taxon>
        <taxon>Metazoa</taxon>
        <taxon>Spiralia</taxon>
        <taxon>Lophotrochozoa</taxon>
        <taxon>Platyhelminthes</taxon>
        <taxon>Cestoda</taxon>
        <taxon>Eucestoda</taxon>
        <taxon>Cyclophyllidea</taxon>
        <taxon>Taeniidae</taxon>
        <taxon>Taenia</taxon>
    </lineage>
</organism>
<name>A0A3P6PYI3_TAEAS</name>
<accession>A0A3P6PYI3</accession>
<dbReference type="Proteomes" id="UP000282613">
    <property type="component" value="Unassembled WGS sequence"/>
</dbReference>
<sequence length="179" mass="19971">MITPAELPCSQQSASDGEEAITFLLLCWAQELATETYQERSIVSDRAVELLVAETLINLVGEGEDDLGIEEYVERTVQMTGRQANVGFESLFTIPFITVRSSTQLTRFWNRAYKGAMRPVVSDVNCWDAEDINPFDWMPMVGVSGTRQHSICSVSEGPFPGSITEVNFTEFCEVSTFVH</sequence>
<reference evidence="1 2" key="1">
    <citation type="submission" date="2018-11" db="EMBL/GenBank/DDBJ databases">
        <authorList>
            <consortium name="Pathogen Informatics"/>
        </authorList>
    </citation>
    <scope>NUCLEOTIDE SEQUENCE [LARGE SCALE GENOMIC DNA]</scope>
</reference>